<feature type="chain" id="PRO_5004652459" evidence="2">
    <location>
        <begin position="22"/>
        <end position="230"/>
    </location>
</feature>
<evidence type="ECO:0000313" key="4">
    <source>
        <dbReference type="Proteomes" id="UP000018144"/>
    </source>
</evidence>
<protein>
    <submittedName>
        <fullName evidence="3">Uncharacterized protein</fullName>
    </submittedName>
</protein>
<proteinExistence type="predicted"/>
<feature type="compositionally biased region" description="Low complexity" evidence="1">
    <location>
        <begin position="35"/>
        <end position="75"/>
    </location>
</feature>
<dbReference type="Proteomes" id="UP000018144">
    <property type="component" value="Unassembled WGS sequence"/>
</dbReference>
<evidence type="ECO:0000256" key="1">
    <source>
        <dbReference type="SAM" id="MobiDB-lite"/>
    </source>
</evidence>
<feature type="region of interest" description="Disordered" evidence="1">
    <location>
        <begin position="18"/>
        <end position="75"/>
    </location>
</feature>
<evidence type="ECO:0000313" key="3">
    <source>
        <dbReference type="EMBL" id="CCX33521.1"/>
    </source>
</evidence>
<keyword evidence="4" id="KW-1185">Reference proteome</keyword>
<dbReference type="AlphaFoldDB" id="U4LWB8"/>
<dbReference type="OrthoDB" id="10467089at2759"/>
<feature type="signal peptide" evidence="2">
    <location>
        <begin position="1"/>
        <end position="21"/>
    </location>
</feature>
<gene>
    <name evidence="3" type="ORF">PCON_01363</name>
</gene>
<name>U4LWB8_PYROM</name>
<organism evidence="3 4">
    <name type="scientific">Pyronema omphalodes (strain CBS 100304)</name>
    <name type="common">Pyronema confluens</name>
    <dbReference type="NCBI Taxonomy" id="1076935"/>
    <lineage>
        <taxon>Eukaryota</taxon>
        <taxon>Fungi</taxon>
        <taxon>Dikarya</taxon>
        <taxon>Ascomycota</taxon>
        <taxon>Pezizomycotina</taxon>
        <taxon>Pezizomycetes</taxon>
        <taxon>Pezizales</taxon>
        <taxon>Pyronemataceae</taxon>
        <taxon>Pyronema</taxon>
    </lineage>
</organism>
<sequence>MRFFALLPILAALASATATGAQEPVASGDASVKASADTSVSSGSSSSSSSGSSSDSLSSSTSSDKSASGSGSSSSLDNLAAIGQYESMPGVSALMAAYSKYTTASGFSAFQSGMMDVALGYAATGITAFPSATDPAVLATDPAMLSLVSGIQGAVSKYVATQTYLASDVKSSLAADLSKAAKSANLVGPTKTGSAGPSGTGIEVQETGAANKVMGMGAAIAAGVVGVMMM</sequence>
<evidence type="ECO:0000256" key="2">
    <source>
        <dbReference type="SAM" id="SignalP"/>
    </source>
</evidence>
<dbReference type="EMBL" id="HF936132">
    <property type="protein sequence ID" value="CCX33521.1"/>
    <property type="molecule type" value="Genomic_DNA"/>
</dbReference>
<accession>U4LWB8</accession>
<keyword evidence="2" id="KW-0732">Signal</keyword>
<reference evidence="3 4" key="1">
    <citation type="journal article" date="2013" name="PLoS Genet.">
        <title>The genome and development-dependent transcriptomes of Pyronema confluens: a window into fungal evolution.</title>
        <authorList>
            <person name="Traeger S."/>
            <person name="Altegoer F."/>
            <person name="Freitag M."/>
            <person name="Gabaldon T."/>
            <person name="Kempken F."/>
            <person name="Kumar A."/>
            <person name="Marcet-Houben M."/>
            <person name="Poggeler S."/>
            <person name="Stajich J.E."/>
            <person name="Nowrousian M."/>
        </authorList>
    </citation>
    <scope>NUCLEOTIDE SEQUENCE [LARGE SCALE GENOMIC DNA]</scope>
    <source>
        <strain evidence="4">CBS 100304</strain>
        <tissue evidence="3">Vegetative mycelium</tissue>
    </source>
</reference>